<dbReference type="GeneID" id="17257096"/>
<evidence type="ECO:0000259" key="4">
    <source>
        <dbReference type="Pfam" id="PF02525"/>
    </source>
</evidence>
<evidence type="ECO:0000313" key="6">
    <source>
        <dbReference type="Proteomes" id="UP000013827"/>
    </source>
</evidence>
<evidence type="ECO:0000313" key="5">
    <source>
        <dbReference type="EnsemblProtists" id="EOD10926"/>
    </source>
</evidence>
<dbReference type="PANTHER" id="PTHR10204:SF34">
    <property type="entry name" value="NAD(P)H DEHYDROGENASE [QUINONE] 1 ISOFORM 1"/>
    <property type="match status" value="1"/>
</dbReference>
<dbReference type="Gene3D" id="3.40.50.360">
    <property type="match status" value="1"/>
</dbReference>
<dbReference type="AlphaFoldDB" id="A0A0D3II41"/>
<accession>A0A0D3II41</accession>
<dbReference type="Proteomes" id="UP000013827">
    <property type="component" value="Unassembled WGS sequence"/>
</dbReference>
<dbReference type="eggNOG" id="ENOG502QQMI">
    <property type="taxonomic scope" value="Eukaryota"/>
</dbReference>
<organism evidence="5 6">
    <name type="scientific">Emiliania huxleyi (strain CCMP1516)</name>
    <dbReference type="NCBI Taxonomy" id="280463"/>
    <lineage>
        <taxon>Eukaryota</taxon>
        <taxon>Haptista</taxon>
        <taxon>Haptophyta</taxon>
        <taxon>Prymnesiophyceae</taxon>
        <taxon>Isochrysidales</taxon>
        <taxon>Noelaerhabdaceae</taxon>
        <taxon>Emiliania</taxon>
    </lineage>
</organism>
<dbReference type="InterPro" id="IPR003680">
    <property type="entry name" value="Flavodoxin_fold"/>
</dbReference>
<feature type="domain" description="Flavodoxin-like fold" evidence="4">
    <location>
        <begin position="19"/>
        <end position="231"/>
    </location>
</feature>
<dbReference type="RefSeq" id="XP_005763355.1">
    <property type="nucleotide sequence ID" value="XM_005763298.1"/>
</dbReference>
<dbReference type="SUPFAM" id="SSF52218">
    <property type="entry name" value="Flavoproteins"/>
    <property type="match status" value="1"/>
</dbReference>
<evidence type="ECO:0000256" key="1">
    <source>
        <dbReference type="ARBA" id="ARBA00006252"/>
    </source>
</evidence>
<dbReference type="GO" id="GO:0005829">
    <property type="term" value="C:cytosol"/>
    <property type="evidence" value="ECO:0007669"/>
    <property type="project" value="TreeGrafter"/>
</dbReference>
<comment type="similarity">
    <text evidence="1">Belongs to the NAD(P)H dehydrogenase (quinone) family.</text>
</comment>
<dbReference type="PaxDb" id="2903-EOD10926"/>
<dbReference type="PANTHER" id="PTHR10204">
    <property type="entry name" value="NAD P H OXIDOREDUCTASE-RELATED"/>
    <property type="match status" value="1"/>
</dbReference>
<keyword evidence="2" id="KW-0560">Oxidoreductase</keyword>
<dbReference type="KEGG" id="ehx:EMIHUDRAFT_437755"/>
<evidence type="ECO:0000256" key="3">
    <source>
        <dbReference type="SAM" id="MobiDB-lite"/>
    </source>
</evidence>
<evidence type="ECO:0000256" key="2">
    <source>
        <dbReference type="ARBA" id="ARBA00023002"/>
    </source>
</evidence>
<sequence>MAFEANFSKPFPAAAEGRKKVLIIVSHPNVGKSFNHTLVEAGKKALEEEGHAVIVDDLVKIGWNPVGSEKDFIPGKLKHTDNFDYQTEQGHAADVTGAFAPDLQEQLDLVDWCDIVIHQFPIYWWSVPAIHKGWFDRCLVWHYSYPANKSKWVGKQWMISTTVGPPTRMASHPGPETNPGAGIPYQNLLAPLGLGTPLMCGMQPVPMFMVGHPTAAPEEKQEMCGEYANHLRKFVTGGRDEWYKPVPDPKWSVSICLEKTIPPSDRPTRPEENLGIMHGEGSVECS</sequence>
<dbReference type="InterPro" id="IPR029039">
    <property type="entry name" value="Flavoprotein-like_sf"/>
</dbReference>
<dbReference type="HOGENOM" id="CLU_974641_0_0_1"/>
<dbReference type="GO" id="GO:0003955">
    <property type="term" value="F:NAD(P)H dehydrogenase (quinone) activity"/>
    <property type="evidence" value="ECO:0007669"/>
    <property type="project" value="TreeGrafter"/>
</dbReference>
<reference evidence="5" key="2">
    <citation type="submission" date="2024-10" db="UniProtKB">
        <authorList>
            <consortium name="EnsemblProtists"/>
        </authorList>
    </citation>
    <scope>IDENTIFICATION</scope>
</reference>
<dbReference type="Pfam" id="PF02525">
    <property type="entry name" value="Flavodoxin_2"/>
    <property type="match status" value="1"/>
</dbReference>
<reference evidence="6" key="1">
    <citation type="journal article" date="2013" name="Nature">
        <title>Pan genome of the phytoplankton Emiliania underpins its global distribution.</title>
        <authorList>
            <person name="Read B.A."/>
            <person name="Kegel J."/>
            <person name="Klute M.J."/>
            <person name="Kuo A."/>
            <person name="Lefebvre S.C."/>
            <person name="Maumus F."/>
            <person name="Mayer C."/>
            <person name="Miller J."/>
            <person name="Monier A."/>
            <person name="Salamov A."/>
            <person name="Young J."/>
            <person name="Aguilar M."/>
            <person name="Claverie J.M."/>
            <person name="Frickenhaus S."/>
            <person name="Gonzalez K."/>
            <person name="Herman E.K."/>
            <person name="Lin Y.C."/>
            <person name="Napier J."/>
            <person name="Ogata H."/>
            <person name="Sarno A.F."/>
            <person name="Shmutz J."/>
            <person name="Schroeder D."/>
            <person name="de Vargas C."/>
            <person name="Verret F."/>
            <person name="von Dassow P."/>
            <person name="Valentin K."/>
            <person name="Van de Peer Y."/>
            <person name="Wheeler G."/>
            <person name="Dacks J.B."/>
            <person name="Delwiche C.F."/>
            <person name="Dyhrman S.T."/>
            <person name="Glockner G."/>
            <person name="John U."/>
            <person name="Richards T."/>
            <person name="Worden A.Z."/>
            <person name="Zhang X."/>
            <person name="Grigoriev I.V."/>
            <person name="Allen A.E."/>
            <person name="Bidle K."/>
            <person name="Borodovsky M."/>
            <person name="Bowler C."/>
            <person name="Brownlee C."/>
            <person name="Cock J.M."/>
            <person name="Elias M."/>
            <person name="Gladyshev V.N."/>
            <person name="Groth M."/>
            <person name="Guda C."/>
            <person name="Hadaegh A."/>
            <person name="Iglesias-Rodriguez M.D."/>
            <person name="Jenkins J."/>
            <person name="Jones B.M."/>
            <person name="Lawson T."/>
            <person name="Leese F."/>
            <person name="Lindquist E."/>
            <person name="Lobanov A."/>
            <person name="Lomsadze A."/>
            <person name="Malik S.B."/>
            <person name="Marsh M.E."/>
            <person name="Mackinder L."/>
            <person name="Mock T."/>
            <person name="Mueller-Roeber B."/>
            <person name="Pagarete A."/>
            <person name="Parker M."/>
            <person name="Probert I."/>
            <person name="Quesneville H."/>
            <person name="Raines C."/>
            <person name="Rensing S.A."/>
            <person name="Riano-Pachon D.M."/>
            <person name="Richier S."/>
            <person name="Rokitta S."/>
            <person name="Shiraiwa Y."/>
            <person name="Soanes D.M."/>
            <person name="van der Giezen M."/>
            <person name="Wahlund T.M."/>
            <person name="Williams B."/>
            <person name="Wilson W."/>
            <person name="Wolfe G."/>
            <person name="Wurch L.L."/>
        </authorList>
    </citation>
    <scope>NUCLEOTIDE SEQUENCE</scope>
</reference>
<proteinExistence type="inferred from homology"/>
<keyword evidence="6" id="KW-1185">Reference proteome</keyword>
<name>A0A0D3II41_EMIH1</name>
<protein>
    <recommendedName>
        <fullName evidence="4">Flavodoxin-like fold domain-containing protein</fullName>
    </recommendedName>
</protein>
<dbReference type="STRING" id="2903.R1DJB8"/>
<dbReference type="EnsemblProtists" id="EOD10926">
    <property type="protein sequence ID" value="EOD10926"/>
    <property type="gene ID" value="EMIHUDRAFT_437755"/>
</dbReference>
<dbReference type="InterPro" id="IPR051545">
    <property type="entry name" value="NAD(P)H_dehydrogenase_qn"/>
</dbReference>
<feature type="region of interest" description="Disordered" evidence="3">
    <location>
        <begin position="262"/>
        <end position="286"/>
    </location>
</feature>